<dbReference type="InterPro" id="IPR027417">
    <property type="entry name" value="P-loop_NTPase"/>
</dbReference>
<reference evidence="8" key="1">
    <citation type="journal article" date="2018" name="Sci. Rep.">
        <title>Lignite coal burning seam in the remote Altai Mountains harbors a hydrogen-driven thermophilic microbial community.</title>
        <authorList>
            <person name="Kadnikov V.V."/>
            <person name="Mardanov A.V."/>
            <person name="Ivasenko D.A."/>
            <person name="Antsiferov D.V."/>
            <person name="Beletsky A.V."/>
            <person name="Karnachuk O.V."/>
            <person name="Ravin N.V."/>
        </authorList>
    </citation>
    <scope>NUCLEOTIDE SEQUENCE [LARGE SCALE GENOMIC DNA]</scope>
</reference>
<organism evidence="7 8">
    <name type="scientific">Candidatus Carbonibacillus altaicus</name>
    <dbReference type="NCBI Taxonomy" id="2163959"/>
    <lineage>
        <taxon>Bacteria</taxon>
        <taxon>Bacillati</taxon>
        <taxon>Bacillota</taxon>
        <taxon>Bacilli</taxon>
        <taxon>Bacillales</taxon>
        <taxon>Candidatus Carbonibacillus</taxon>
    </lineage>
</organism>
<dbReference type="Gene3D" id="3.40.50.300">
    <property type="entry name" value="P-loop containing nucleotide triphosphate hydrolases"/>
    <property type="match status" value="1"/>
</dbReference>
<proteinExistence type="inferred from homology"/>
<dbReference type="InterPro" id="IPR017871">
    <property type="entry name" value="ABC_transporter-like_CS"/>
</dbReference>
<dbReference type="GO" id="GO:0005524">
    <property type="term" value="F:ATP binding"/>
    <property type="evidence" value="ECO:0007669"/>
    <property type="project" value="UniProtKB-KW"/>
</dbReference>
<dbReference type="GO" id="GO:0016887">
    <property type="term" value="F:ATP hydrolysis activity"/>
    <property type="evidence" value="ECO:0007669"/>
    <property type="project" value="InterPro"/>
</dbReference>
<evidence type="ECO:0000313" key="8">
    <source>
        <dbReference type="Proteomes" id="UP000244338"/>
    </source>
</evidence>
<dbReference type="PROSITE" id="PS00211">
    <property type="entry name" value="ABC_TRANSPORTER_1"/>
    <property type="match status" value="1"/>
</dbReference>
<dbReference type="EMBL" id="PEBX01000022">
    <property type="protein sequence ID" value="PTQ56672.1"/>
    <property type="molecule type" value="Genomic_DNA"/>
</dbReference>
<dbReference type="AlphaFoldDB" id="A0A2R6Y217"/>
<name>A0A2R6Y217_9BACL</name>
<evidence type="ECO:0000256" key="5">
    <source>
        <dbReference type="ARBA" id="ARBA00022970"/>
    </source>
</evidence>
<dbReference type="SMART" id="SM00382">
    <property type="entry name" value="AAA"/>
    <property type="match status" value="1"/>
</dbReference>
<accession>A0A2R6Y217</accession>
<dbReference type="GO" id="GO:0015658">
    <property type="term" value="F:branched-chain amino acid transmembrane transporter activity"/>
    <property type="evidence" value="ECO:0007669"/>
    <property type="project" value="TreeGrafter"/>
</dbReference>
<keyword evidence="4 7" id="KW-0067">ATP-binding</keyword>
<dbReference type="InterPro" id="IPR052156">
    <property type="entry name" value="BCAA_Transport_ATP-bd_LivF"/>
</dbReference>
<keyword evidence="5" id="KW-0029">Amino-acid transport</keyword>
<evidence type="ECO:0000256" key="4">
    <source>
        <dbReference type="ARBA" id="ARBA00022840"/>
    </source>
</evidence>
<dbReference type="Pfam" id="PF00005">
    <property type="entry name" value="ABC_tran"/>
    <property type="match status" value="1"/>
</dbReference>
<comment type="similarity">
    <text evidence="1">Belongs to the ABC transporter superfamily.</text>
</comment>
<sequence length="235" mass="25652">MSELLRLEAVQTYIGQFHILKGVTFEVPRGTVTALLGRNGAGKTTTLRTVMGLLRPSAGRIWFNGTEIHGRPTHVISRLGIGYVPEDMGIFPNLTVAEHMQLAMHAEDAMTRERLAWVLDLFSDLKKAWRKPGGTLSGGQKQMLAIARAYVNRNALLLIDEPSKGLAPVMVAALIDSLNALKGETTVLLVEQNVIMAAQVASHVVIIDDGRTVHHGTMAELAQDEALKRRYLGIA</sequence>
<gene>
    <name evidence="7" type="ORF">BSOLF_2822</name>
</gene>
<dbReference type="PANTHER" id="PTHR43820">
    <property type="entry name" value="HIGH-AFFINITY BRANCHED-CHAIN AMINO ACID TRANSPORT ATP-BINDING PROTEIN LIVF"/>
    <property type="match status" value="1"/>
</dbReference>
<keyword evidence="3" id="KW-0547">Nucleotide-binding</keyword>
<dbReference type="PANTHER" id="PTHR43820:SF2">
    <property type="entry name" value="ABC TRANSPORTER ATP-BINDING PROTEIN"/>
    <property type="match status" value="1"/>
</dbReference>
<evidence type="ECO:0000259" key="6">
    <source>
        <dbReference type="PROSITE" id="PS50893"/>
    </source>
</evidence>
<dbReference type="GO" id="GO:0015807">
    <property type="term" value="P:L-amino acid transport"/>
    <property type="evidence" value="ECO:0007669"/>
    <property type="project" value="TreeGrafter"/>
</dbReference>
<evidence type="ECO:0000256" key="3">
    <source>
        <dbReference type="ARBA" id="ARBA00022741"/>
    </source>
</evidence>
<dbReference type="InterPro" id="IPR003439">
    <property type="entry name" value="ABC_transporter-like_ATP-bd"/>
</dbReference>
<keyword evidence="2" id="KW-0813">Transport</keyword>
<feature type="domain" description="ABC transporter" evidence="6">
    <location>
        <begin position="5"/>
        <end position="234"/>
    </location>
</feature>
<dbReference type="SUPFAM" id="SSF52540">
    <property type="entry name" value="P-loop containing nucleoside triphosphate hydrolases"/>
    <property type="match status" value="1"/>
</dbReference>
<evidence type="ECO:0000313" key="7">
    <source>
        <dbReference type="EMBL" id="PTQ56672.1"/>
    </source>
</evidence>
<dbReference type="PROSITE" id="PS50893">
    <property type="entry name" value="ABC_TRANSPORTER_2"/>
    <property type="match status" value="1"/>
</dbReference>
<dbReference type="CDD" id="cd03224">
    <property type="entry name" value="ABC_TM1139_LivF_branched"/>
    <property type="match status" value="1"/>
</dbReference>
<evidence type="ECO:0000256" key="1">
    <source>
        <dbReference type="ARBA" id="ARBA00005417"/>
    </source>
</evidence>
<protein>
    <submittedName>
        <fullName evidence="7">Branched-chain amino acid transport ATP-binding protein LivF</fullName>
    </submittedName>
</protein>
<comment type="caution">
    <text evidence="7">The sequence shown here is derived from an EMBL/GenBank/DDBJ whole genome shotgun (WGS) entry which is preliminary data.</text>
</comment>
<dbReference type="Proteomes" id="UP000244338">
    <property type="component" value="Unassembled WGS sequence"/>
</dbReference>
<dbReference type="InterPro" id="IPR003593">
    <property type="entry name" value="AAA+_ATPase"/>
</dbReference>
<evidence type="ECO:0000256" key="2">
    <source>
        <dbReference type="ARBA" id="ARBA00022448"/>
    </source>
</evidence>